<evidence type="ECO:0000313" key="2">
    <source>
        <dbReference type="Proteomes" id="UP001060170"/>
    </source>
</evidence>
<reference evidence="2" key="2">
    <citation type="journal article" date="2018" name="Mol. Plant Microbe Interact.">
        <title>Genome sequence resources for the wheat stripe rust pathogen (Puccinia striiformis f. sp. tritici) and the barley stripe rust pathogen (Puccinia striiformis f. sp. hordei).</title>
        <authorList>
            <person name="Xia C."/>
            <person name="Wang M."/>
            <person name="Yin C."/>
            <person name="Cornejo O.E."/>
            <person name="Hulbert S.H."/>
            <person name="Chen X."/>
        </authorList>
    </citation>
    <scope>NUCLEOTIDE SEQUENCE [LARGE SCALE GENOMIC DNA]</scope>
    <source>
        <strain evidence="2">93-210</strain>
    </source>
</reference>
<dbReference type="EMBL" id="CM045880">
    <property type="protein sequence ID" value="KAI7938279.1"/>
    <property type="molecule type" value="Genomic_DNA"/>
</dbReference>
<protein>
    <submittedName>
        <fullName evidence="1">Uncharacterized protein</fullName>
    </submittedName>
</protein>
<name>A0ACC0DTD0_9BASI</name>
<accession>A0ACC0DTD0</accession>
<sequence length="413" mass="46032">MPADGTILALFKKILSISQSKSKIPLGTENDKIFRHSHCIPERDKDKGMFYVVNQALDSCFCVENCEENLQSGKFGIEVVLDYLTAARMGPTWKEDELLALKLDHIYKCFEDAGGVVAEESPEILSPKESRKNGNVVKIASNASQAKSGLSKSTVCFQCISRKTCRIEINGLHFKENFELHDTQPQFVPKKDLKSTSSNPKPIASGSTLSRKKINDKILFNCPKSTKENVFDACSIITKYENSDTPQDLLFKCHCGAPAVVLSKARMQNVENHWQSKSCKLITQSVSNTQPLTTYFSLKQPLECQNTESDPSASPPEPKKKTPQVLCSGLNNKNWPRTQGKLTILQCIEGSPSPHHGAPPQHIVCQQLFNTTKKSELTKPQFQQLLRTLELKSMWVIKRHTATAGIYSSKCLA</sequence>
<organism evidence="1 2">
    <name type="scientific">Puccinia striiformis f. sp. tritici</name>
    <dbReference type="NCBI Taxonomy" id="168172"/>
    <lineage>
        <taxon>Eukaryota</taxon>
        <taxon>Fungi</taxon>
        <taxon>Dikarya</taxon>
        <taxon>Basidiomycota</taxon>
        <taxon>Pucciniomycotina</taxon>
        <taxon>Pucciniomycetes</taxon>
        <taxon>Pucciniales</taxon>
        <taxon>Pucciniaceae</taxon>
        <taxon>Puccinia</taxon>
    </lineage>
</organism>
<proteinExistence type="predicted"/>
<gene>
    <name evidence="1" type="ORF">MJO28_015199</name>
</gene>
<reference evidence="2" key="1">
    <citation type="journal article" date="2018" name="BMC Genomics">
        <title>Genomic insights into host adaptation between the wheat stripe rust pathogen (Puccinia striiformis f. sp. tritici) and the barley stripe rust pathogen (Puccinia striiformis f. sp. hordei).</title>
        <authorList>
            <person name="Xia C."/>
            <person name="Wang M."/>
            <person name="Yin C."/>
            <person name="Cornejo O.E."/>
            <person name="Hulbert S.H."/>
            <person name="Chen X."/>
        </authorList>
    </citation>
    <scope>NUCLEOTIDE SEQUENCE [LARGE SCALE GENOMIC DNA]</scope>
    <source>
        <strain evidence="2">93-210</strain>
    </source>
</reference>
<dbReference type="Proteomes" id="UP001060170">
    <property type="component" value="Chromosome 16"/>
</dbReference>
<evidence type="ECO:0000313" key="1">
    <source>
        <dbReference type="EMBL" id="KAI7938279.1"/>
    </source>
</evidence>
<reference evidence="1 2" key="3">
    <citation type="journal article" date="2022" name="Microbiol. Spectr.">
        <title>Folding features and dynamics of 3D genome architecture in plant fungal pathogens.</title>
        <authorList>
            <person name="Xia C."/>
        </authorList>
    </citation>
    <scope>NUCLEOTIDE SEQUENCE [LARGE SCALE GENOMIC DNA]</scope>
    <source>
        <strain evidence="1 2">93-210</strain>
    </source>
</reference>
<keyword evidence="2" id="KW-1185">Reference proteome</keyword>
<comment type="caution">
    <text evidence="1">The sequence shown here is derived from an EMBL/GenBank/DDBJ whole genome shotgun (WGS) entry which is preliminary data.</text>
</comment>